<dbReference type="Proteomes" id="UP000683925">
    <property type="component" value="Unassembled WGS sequence"/>
</dbReference>
<accession>A0A8S1U3F6</accession>
<reference evidence="1" key="1">
    <citation type="submission" date="2021-01" db="EMBL/GenBank/DDBJ databases">
        <authorList>
            <consortium name="Genoscope - CEA"/>
            <person name="William W."/>
        </authorList>
    </citation>
    <scope>NUCLEOTIDE SEQUENCE</scope>
</reference>
<organism evidence="1 2">
    <name type="scientific">Paramecium octaurelia</name>
    <dbReference type="NCBI Taxonomy" id="43137"/>
    <lineage>
        <taxon>Eukaryota</taxon>
        <taxon>Sar</taxon>
        <taxon>Alveolata</taxon>
        <taxon>Ciliophora</taxon>
        <taxon>Intramacronucleata</taxon>
        <taxon>Oligohymenophorea</taxon>
        <taxon>Peniculida</taxon>
        <taxon>Parameciidae</taxon>
        <taxon>Paramecium</taxon>
    </lineage>
</organism>
<evidence type="ECO:0000313" key="2">
    <source>
        <dbReference type="Proteomes" id="UP000683925"/>
    </source>
</evidence>
<keyword evidence="2" id="KW-1185">Reference proteome</keyword>
<gene>
    <name evidence="1" type="ORF">POCTA_138.1.T0360168</name>
</gene>
<evidence type="ECO:0000313" key="1">
    <source>
        <dbReference type="EMBL" id="CAD8159058.1"/>
    </source>
</evidence>
<sequence>MYSNQYPQIIVAQQYFLYFIKNIKQYKVEFLTLFPLCLPQIRFIIKKSKLILTFQQCQVGLTKILQQGFALRSSPYQECIIDCQVLNKIQQQS</sequence>
<comment type="caution">
    <text evidence="1">The sequence shown here is derived from an EMBL/GenBank/DDBJ whole genome shotgun (WGS) entry which is preliminary data.</text>
</comment>
<protein>
    <submittedName>
        <fullName evidence="1">Uncharacterized protein</fullName>
    </submittedName>
</protein>
<name>A0A8S1U3F6_PAROT</name>
<dbReference type="AlphaFoldDB" id="A0A8S1U3F6"/>
<proteinExistence type="predicted"/>
<dbReference type="EMBL" id="CAJJDP010000036">
    <property type="protein sequence ID" value="CAD8159058.1"/>
    <property type="molecule type" value="Genomic_DNA"/>
</dbReference>